<evidence type="ECO:0000256" key="4">
    <source>
        <dbReference type="SAM" id="MobiDB-lite"/>
    </source>
</evidence>
<feature type="compositionally biased region" description="Acidic residues" evidence="4">
    <location>
        <begin position="831"/>
        <end position="847"/>
    </location>
</feature>
<evidence type="ECO:0000256" key="1">
    <source>
        <dbReference type="ARBA" id="ARBA00004604"/>
    </source>
</evidence>
<feature type="region of interest" description="Disordered" evidence="4">
    <location>
        <begin position="545"/>
        <end position="795"/>
    </location>
</feature>
<protein>
    <submittedName>
        <fullName evidence="5">Utp14 protein-domain-containing protein</fullName>
    </submittedName>
</protein>
<dbReference type="Proteomes" id="UP000268093">
    <property type="component" value="Unassembled WGS sequence"/>
</dbReference>
<evidence type="ECO:0000313" key="5">
    <source>
        <dbReference type="EMBL" id="RUP47697.1"/>
    </source>
</evidence>
<dbReference type="InterPro" id="IPR006709">
    <property type="entry name" value="SSU_processome_Utp14"/>
</dbReference>
<feature type="compositionally biased region" description="Acidic residues" evidence="4">
    <location>
        <begin position="69"/>
        <end position="89"/>
    </location>
</feature>
<feature type="compositionally biased region" description="Acidic residues" evidence="4">
    <location>
        <begin position="192"/>
        <end position="224"/>
    </location>
</feature>
<feature type="compositionally biased region" description="Basic and acidic residues" evidence="4">
    <location>
        <begin position="174"/>
        <end position="184"/>
    </location>
</feature>
<comment type="caution">
    <text evidence="5">The sequence shown here is derived from an EMBL/GenBank/DDBJ whole genome shotgun (WGS) entry which is preliminary data.</text>
</comment>
<accession>A0A433DA06</accession>
<comment type="subcellular location">
    <subcellularLocation>
        <location evidence="1">Nucleus</location>
        <location evidence="1">Nucleolus</location>
    </subcellularLocation>
</comment>
<feature type="compositionally biased region" description="Basic and acidic residues" evidence="4">
    <location>
        <begin position="609"/>
        <end position="628"/>
    </location>
</feature>
<feature type="region of interest" description="Disordered" evidence="4">
    <location>
        <begin position="811"/>
        <end position="853"/>
    </location>
</feature>
<keyword evidence="3" id="KW-0539">Nucleus</keyword>
<dbReference type="Pfam" id="PF04615">
    <property type="entry name" value="Utp14"/>
    <property type="match status" value="1"/>
</dbReference>
<name>A0A433DA06_9FUNG</name>
<sequence length="1014" mass="113690">MAKAKQPAKGKFKARAPAIVAQRNGKASRTPRKTNMTNVFEADDDDQVISRRGHALDSVESYEYHVDQIDDEDDEEIDSDEAFDESDEERFEHFKFLGSTKPSEKKSAKSRKGGDGEGEINLNEDDSGQDDGEEDDEEKEEEEEEEEEEEDEDGNGFMDVSEMFDDEGASSREAAPKKEDDKKIKFAGLIPESDEEEDEFAAIDDDTDEDEADSDEGGEDEDESFDKTEELESFIGSLEKKRKRDADDAVKEKKRRGPIKERTEAYTESEFNLTARGSASATGAKKKLELQDLVKTLQDETGLSGLKKNLQALESAGGKGTAETLAAPLPKRIQDRLNRQAAYQETKKEVAKWQPIVKANREADHLAFPMNDARPTQITSAGLANKFEATTDLEKQIRTTLEDAGMKEKNLKDFEELAMNKLSIEEVEARRKQLRMMRELMFREEIKAKRIAKIKSKTYRKIKKKEKEKNSLMTEQLMDLDPELAGEERLKAEADRAAERMTLKHKNTGKWAKQMLKHGQHDEGSRQAIMEQLQRGEDLKRKIQGIGSDEKLSDEEGAVNYSDIEDGDVEAVRRRAATELDWLEESLQEEEGEGGKKKGLLAMKFMQDAAKRQREENRAMLSELKDGLESEASSEEDEQGGQSKSKNTKERKRKEKEMNGLFTLVGNNPGRMVFGLGAKHSQNGKLPEQDKSTEEPLLALNDSGQVKKVAVSAAHNTRMSGPVSINGPSKAPSTKQQDTAQEEESNPWLQADTSRVVTQSKKQNKGVGKASDAKSDKLVSKLKKQKWLAGERDEEDIEIDLGNALTLAEATRAAKTKKKAKQNSSDAAVADTEDRDDGQDEDSDLDDVADKQPKMVHAKNALAFSQRELVARAFANDNVVEEFEEEKRQAMEEDAPKEVDLTLPGWGAWSGKGIVDKKNVVVKKPLPGEGVEASKRQDAKLKHVIINEKRVKKATKYQITTLPYPFQTREQYENSLRAPVGKEWNTTATFQKMVLPRVTTKLGKVIDPLTAPFQ</sequence>
<feature type="compositionally biased region" description="Polar residues" evidence="4">
    <location>
        <begin position="747"/>
        <end position="761"/>
    </location>
</feature>
<proteinExistence type="predicted"/>
<feature type="compositionally biased region" description="Acidic residues" evidence="4">
    <location>
        <begin position="581"/>
        <end position="592"/>
    </location>
</feature>
<evidence type="ECO:0000256" key="2">
    <source>
        <dbReference type="ARBA" id="ARBA00022553"/>
    </source>
</evidence>
<dbReference type="OrthoDB" id="277439at2759"/>
<organism evidence="5 6">
    <name type="scientific">Jimgerdemannia flammicorona</name>
    <dbReference type="NCBI Taxonomy" id="994334"/>
    <lineage>
        <taxon>Eukaryota</taxon>
        <taxon>Fungi</taxon>
        <taxon>Fungi incertae sedis</taxon>
        <taxon>Mucoromycota</taxon>
        <taxon>Mucoromycotina</taxon>
        <taxon>Endogonomycetes</taxon>
        <taxon>Endogonales</taxon>
        <taxon>Endogonaceae</taxon>
        <taxon>Jimgerdemannia</taxon>
    </lineage>
</organism>
<keyword evidence="2" id="KW-0597">Phosphoprotein</keyword>
<evidence type="ECO:0000256" key="3">
    <source>
        <dbReference type="ARBA" id="ARBA00023242"/>
    </source>
</evidence>
<feature type="compositionally biased region" description="Acidic residues" evidence="4">
    <location>
        <begin position="116"/>
        <end position="154"/>
    </location>
</feature>
<dbReference type="GO" id="GO:0032040">
    <property type="term" value="C:small-subunit processome"/>
    <property type="evidence" value="ECO:0007669"/>
    <property type="project" value="InterPro"/>
</dbReference>
<feature type="compositionally biased region" description="Basic residues" evidence="4">
    <location>
        <begin position="1"/>
        <end position="14"/>
    </location>
</feature>
<dbReference type="PANTHER" id="PTHR14150">
    <property type="entry name" value="U3 SMALL NUCLEOLAR RNA-ASSOCIATED PROTEIN 14"/>
    <property type="match status" value="1"/>
</dbReference>
<dbReference type="PANTHER" id="PTHR14150:SF12">
    <property type="entry name" value="U3 SMALL NUCLEOLAR RNA-ASSOCIATED PROTEIN 14 HOMOLOG A"/>
    <property type="match status" value="1"/>
</dbReference>
<dbReference type="AlphaFoldDB" id="A0A433DA06"/>
<feature type="compositionally biased region" description="Acidic residues" evidence="4">
    <location>
        <begin position="552"/>
        <end position="569"/>
    </location>
</feature>
<gene>
    <name evidence="5" type="ORF">BC936DRAFT_145437</name>
</gene>
<dbReference type="GO" id="GO:0006364">
    <property type="term" value="P:rRNA processing"/>
    <property type="evidence" value="ECO:0007669"/>
    <property type="project" value="InterPro"/>
</dbReference>
<feature type="region of interest" description="Disordered" evidence="4">
    <location>
        <begin position="68"/>
        <end position="268"/>
    </location>
</feature>
<keyword evidence="6" id="KW-1185">Reference proteome</keyword>
<dbReference type="EMBL" id="RBNI01004217">
    <property type="protein sequence ID" value="RUP47697.1"/>
    <property type="molecule type" value="Genomic_DNA"/>
</dbReference>
<feature type="compositionally biased region" description="Basic and acidic residues" evidence="4">
    <location>
        <begin position="102"/>
        <end position="115"/>
    </location>
</feature>
<feature type="region of interest" description="Disordered" evidence="4">
    <location>
        <begin position="1"/>
        <end position="37"/>
    </location>
</feature>
<reference evidence="5 6" key="1">
    <citation type="journal article" date="2018" name="New Phytol.">
        <title>Phylogenomics of Endogonaceae and evolution of mycorrhizas within Mucoromycota.</title>
        <authorList>
            <person name="Chang Y."/>
            <person name="Desiro A."/>
            <person name="Na H."/>
            <person name="Sandor L."/>
            <person name="Lipzen A."/>
            <person name="Clum A."/>
            <person name="Barry K."/>
            <person name="Grigoriev I.V."/>
            <person name="Martin F.M."/>
            <person name="Stajich J.E."/>
            <person name="Smith M.E."/>
            <person name="Bonito G."/>
            <person name="Spatafora J.W."/>
        </authorList>
    </citation>
    <scope>NUCLEOTIDE SEQUENCE [LARGE SCALE GENOMIC DNA]</scope>
    <source>
        <strain evidence="5 6">GMNB39</strain>
    </source>
</reference>
<evidence type="ECO:0000313" key="6">
    <source>
        <dbReference type="Proteomes" id="UP000268093"/>
    </source>
</evidence>